<dbReference type="PANTHER" id="PTHR32322">
    <property type="entry name" value="INNER MEMBRANE TRANSPORTER"/>
    <property type="match status" value="1"/>
</dbReference>
<evidence type="ECO:0000256" key="6">
    <source>
        <dbReference type="SAM" id="Phobius"/>
    </source>
</evidence>
<evidence type="ECO:0000313" key="9">
    <source>
        <dbReference type="Proteomes" id="UP000704762"/>
    </source>
</evidence>
<dbReference type="InterPro" id="IPR000620">
    <property type="entry name" value="EamA_dom"/>
</dbReference>
<dbReference type="Pfam" id="PF00892">
    <property type="entry name" value="EamA"/>
    <property type="match status" value="2"/>
</dbReference>
<gene>
    <name evidence="8" type="ORF">JOE57_002266</name>
</gene>
<dbReference type="EMBL" id="JAFBCF010000001">
    <property type="protein sequence ID" value="MBM7799345.1"/>
    <property type="molecule type" value="Genomic_DNA"/>
</dbReference>
<keyword evidence="9" id="KW-1185">Reference proteome</keyword>
<evidence type="ECO:0000313" key="8">
    <source>
        <dbReference type="EMBL" id="MBM7799345.1"/>
    </source>
</evidence>
<keyword evidence="4 6" id="KW-1133">Transmembrane helix</keyword>
<evidence type="ECO:0000256" key="3">
    <source>
        <dbReference type="ARBA" id="ARBA00022692"/>
    </source>
</evidence>
<evidence type="ECO:0000256" key="1">
    <source>
        <dbReference type="ARBA" id="ARBA00004141"/>
    </source>
</evidence>
<feature type="transmembrane region" description="Helical" evidence="6">
    <location>
        <begin position="12"/>
        <end position="31"/>
    </location>
</feature>
<feature type="domain" description="EamA" evidence="7">
    <location>
        <begin position="145"/>
        <end position="279"/>
    </location>
</feature>
<keyword evidence="5 6" id="KW-0472">Membrane</keyword>
<feature type="transmembrane region" description="Helical" evidence="6">
    <location>
        <begin position="119"/>
        <end position="138"/>
    </location>
</feature>
<sequence>MSSTRHANWGYLGVLTPIIFATTYILTTNFLPPDRPLLVATMRALPTGLVLVIGTRVPPLGWRLRFLLLSVLYCSAFFPLLFVAAYRLPGGVASVINSLSPILVVLLSVPWLGARVRPVQIVAGLVGALGVALLVLRSTARLDLFGVLAMVVGVSMMAVATVLTKRWGQPPGMNAMGFTGWTFLLGGLTLLPFTLLFEGLPDRLTGRNIGGLVYLVLFSGIIAYALWFWSLQRLPASSVTFLSLLNPVVAAVIGWIVLDQTLNGWQLFGAVLVLSAVVLGQPLTLWRRRPVPHDQSRERVASTSSPSAD</sequence>
<feature type="transmembrane region" description="Helical" evidence="6">
    <location>
        <begin position="144"/>
        <end position="163"/>
    </location>
</feature>
<dbReference type="PANTHER" id="PTHR32322:SF2">
    <property type="entry name" value="EAMA DOMAIN-CONTAINING PROTEIN"/>
    <property type="match status" value="1"/>
</dbReference>
<feature type="transmembrane region" description="Helical" evidence="6">
    <location>
        <begin position="66"/>
        <end position="86"/>
    </location>
</feature>
<keyword evidence="3 6" id="KW-0812">Transmembrane</keyword>
<feature type="transmembrane region" description="Helical" evidence="6">
    <location>
        <begin position="241"/>
        <end position="258"/>
    </location>
</feature>
<accession>A0ABS2RK08</accession>
<dbReference type="Proteomes" id="UP000704762">
    <property type="component" value="Unassembled WGS sequence"/>
</dbReference>
<comment type="caution">
    <text evidence="8">The sequence shown here is derived from an EMBL/GenBank/DDBJ whole genome shotgun (WGS) entry which is preliminary data.</text>
</comment>
<comment type="subcellular location">
    <subcellularLocation>
        <location evidence="1">Membrane</location>
        <topology evidence="1">Multi-pass membrane protein</topology>
    </subcellularLocation>
</comment>
<dbReference type="InterPro" id="IPR037185">
    <property type="entry name" value="EmrE-like"/>
</dbReference>
<evidence type="ECO:0000256" key="4">
    <source>
        <dbReference type="ARBA" id="ARBA00022989"/>
    </source>
</evidence>
<dbReference type="SUPFAM" id="SSF103481">
    <property type="entry name" value="Multidrug resistance efflux transporter EmrE"/>
    <property type="match status" value="2"/>
</dbReference>
<protein>
    <submittedName>
        <fullName evidence="8">Blue pigment (Indigoidine) exporter</fullName>
    </submittedName>
</protein>
<feature type="transmembrane region" description="Helical" evidence="6">
    <location>
        <begin position="175"/>
        <end position="197"/>
    </location>
</feature>
<feature type="domain" description="EamA" evidence="7">
    <location>
        <begin position="12"/>
        <end position="135"/>
    </location>
</feature>
<proteinExistence type="inferred from homology"/>
<dbReference type="InterPro" id="IPR050638">
    <property type="entry name" value="AA-Vitamin_Transporters"/>
</dbReference>
<feature type="transmembrane region" description="Helical" evidence="6">
    <location>
        <begin position="92"/>
        <end position="112"/>
    </location>
</feature>
<dbReference type="Gene3D" id="1.10.3730.20">
    <property type="match status" value="1"/>
</dbReference>
<reference evidence="8 9" key="1">
    <citation type="submission" date="2021-01" db="EMBL/GenBank/DDBJ databases">
        <title>Sequencing the genomes of 1000 actinobacteria strains.</title>
        <authorList>
            <person name="Klenk H.-P."/>
        </authorList>
    </citation>
    <scope>NUCLEOTIDE SEQUENCE [LARGE SCALE GENOMIC DNA]</scope>
    <source>
        <strain evidence="8 9">DSM 18662</strain>
    </source>
</reference>
<feature type="transmembrane region" description="Helical" evidence="6">
    <location>
        <begin position="264"/>
        <end position="286"/>
    </location>
</feature>
<feature type="transmembrane region" description="Helical" evidence="6">
    <location>
        <begin position="37"/>
        <end position="54"/>
    </location>
</feature>
<dbReference type="RefSeq" id="WP_204918039.1">
    <property type="nucleotide sequence ID" value="NZ_BAAAQP010000001.1"/>
</dbReference>
<evidence type="ECO:0000256" key="5">
    <source>
        <dbReference type="ARBA" id="ARBA00023136"/>
    </source>
</evidence>
<organism evidence="8 9">
    <name type="scientific">Microlunatus panaciterrae</name>
    <dbReference type="NCBI Taxonomy" id="400768"/>
    <lineage>
        <taxon>Bacteria</taxon>
        <taxon>Bacillati</taxon>
        <taxon>Actinomycetota</taxon>
        <taxon>Actinomycetes</taxon>
        <taxon>Propionibacteriales</taxon>
        <taxon>Propionibacteriaceae</taxon>
        <taxon>Microlunatus</taxon>
    </lineage>
</organism>
<comment type="similarity">
    <text evidence="2">Belongs to the EamA transporter family.</text>
</comment>
<evidence type="ECO:0000256" key="2">
    <source>
        <dbReference type="ARBA" id="ARBA00007362"/>
    </source>
</evidence>
<feature type="transmembrane region" description="Helical" evidence="6">
    <location>
        <begin position="209"/>
        <end position="229"/>
    </location>
</feature>
<name>A0ABS2RK08_9ACTN</name>
<evidence type="ECO:0000259" key="7">
    <source>
        <dbReference type="Pfam" id="PF00892"/>
    </source>
</evidence>